<evidence type="ECO:0000256" key="2">
    <source>
        <dbReference type="ARBA" id="ARBA00022432"/>
    </source>
</evidence>
<dbReference type="GeneID" id="45960471"/>
<feature type="binding site" evidence="5 7">
    <location>
        <position position="98"/>
    </location>
    <ligand>
        <name>substrate</name>
    </ligand>
</feature>
<evidence type="ECO:0000313" key="10">
    <source>
        <dbReference type="EMBL" id="ANL88018.1"/>
    </source>
</evidence>
<dbReference type="OrthoDB" id="8347407at2"/>
<keyword evidence="4 5" id="KW-0413">Isomerase</keyword>
<dbReference type="InterPro" id="IPR013078">
    <property type="entry name" value="His_Pase_superF_clade-1"/>
</dbReference>
<dbReference type="GO" id="GO:0006096">
    <property type="term" value="P:glycolytic process"/>
    <property type="evidence" value="ECO:0007669"/>
    <property type="project" value="UniProtKB-UniRule"/>
</dbReference>
<dbReference type="Pfam" id="PF00300">
    <property type="entry name" value="His_Phos_1"/>
    <property type="match status" value="1"/>
</dbReference>
<protein>
    <recommendedName>
        <fullName evidence="5 9">2,3-bisphosphoglycerate-dependent phosphoglycerate mutase</fullName>
        <shortName evidence="5">BPG-dependent PGAM</shortName>
        <shortName evidence="5">PGAM</shortName>
        <shortName evidence="5">Phosphoglyceromutase</shortName>
        <shortName evidence="5">dPGM</shortName>
        <ecNumber evidence="5 9">5.4.2.11</ecNumber>
    </recommendedName>
</protein>
<comment type="similarity">
    <text evidence="1 5">Belongs to the phosphoglycerate mutase family. BPG-dependent PGAM subfamily.</text>
</comment>
<evidence type="ECO:0000313" key="13">
    <source>
        <dbReference type="Proteomes" id="UP000540266"/>
    </source>
</evidence>
<dbReference type="NCBIfam" id="TIGR01258">
    <property type="entry name" value="pgm_1"/>
    <property type="match status" value="1"/>
</dbReference>
<dbReference type="InterPro" id="IPR001345">
    <property type="entry name" value="PG/BPGM_mutase_AS"/>
</dbReference>
<evidence type="ECO:0000256" key="9">
    <source>
        <dbReference type="RuleBase" id="RU004512"/>
    </source>
</evidence>
<evidence type="ECO:0000256" key="4">
    <source>
        <dbReference type="ARBA" id="ARBA00023235"/>
    </source>
</evidence>
<feature type="binding site" evidence="5 7">
    <location>
        <position position="60"/>
    </location>
    <ligand>
        <name>substrate</name>
    </ligand>
</feature>
<dbReference type="PANTHER" id="PTHR11931">
    <property type="entry name" value="PHOSPHOGLYCERATE MUTASE"/>
    <property type="match status" value="1"/>
</dbReference>
<comment type="catalytic activity">
    <reaction evidence="5 9">
        <text>(2R)-2-phosphoglycerate = (2R)-3-phosphoglycerate</text>
        <dbReference type="Rhea" id="RHEA:15901"/>
        <dbReference type="ChEBI" id="CHEBI:58272"/>
        <dbReference type="ChEBI" id="CHEBI:58289"/>
        <dbReference type="EC" id="5.4.2.11"/>
    </reaction>
</comment>
<evidence type="ECO:0000313" key="11">
    <source>
        <dbReference type="EMBL" id="QPK11496.1"/>
    </source>
</evidence>
<dbReference type="SUPFAM" id="SSF53254">
    <property type="entry name" value="Phosphoglycerate mutase-like"/>
    <property type="match status" value="1"/>
</dbReference>
<feature type="binding site" evidence="5 7">
    <location>
        <begin position="158"/>
        <end position="159"/>
    </location>
    <ligand>
        <name>substrate</name>
    </ligand>
</feature>
<organism evidence="11 13">
    <name type="scientific">Rhizobium phaseoli</name>
    <dbReference type="NCBI Taxonomy" id="396"/>
    <lineage>
        <taxon>Bacteria</taxon>
        <taxon>Pseudomonadati</taxon>
        <taxon>Pseudomonadota</taxon>
        <taxon>Alphaproteobacteria</taxon>
        <taxon>Hyphomicrobiales</taxon>
        <taxon>Rhizobiaceae</taxon>
        <taxon>Rhizobium/Agrobacterium group</taxon>
        <taxon>Rhizobium</taxon>
    </lineage>
</organism>
<dbReference type="EMBL" id="CP064932">
    <property type="protein sequence ID" value="QPK11496.1"/>
    <property type="molecule type" value="Genomic_DNA"/>
</dbReference>
<dbReference type="SMART" id="SM00855">
    <property type="entry name" value="PGAM"/>
    <property type="match status" value="1"/>
</dbReference>
<evidence type="ECO:0000256" key="7">
    <source>
        <dbReference type="PIRSR" id="PIRSR613078-2"/>
    </source>
</evidence>
<reference evidence="10 12" key="1">
    <citation type="submission" date="2015-11" db="EMBL/GenBank/DDBJ databases">
        <title>The limits of bacterial species coexistence and the symbiotic plasmid transference in sympatric Rhizobium populations.</title>
        <authorList>
            <person name="Perez-Carrascal O.M."/>
            <person name="VanInsberghe D."/>
            <person name="Juarez S."/>
            <person name="Polz M.F."/>
            <person name="Vinuesa P."/>
            <person name="Gonzalez V."/>
        </authorList>
    </citation>
    <scope>NUCLEOTIDE SEQUENCE [LARGE SCALE GENOMIC DNA]</scope>
    <source>
        <strain evidence="10 12">N771</strain>
        <plasmid evidence="10 12">pRphaN671d</plasmid>
    </source>
</reference>
<evidence type="ECO:0000256" key="5">
    <source>
        <dbReference type="HAMAP-Rule" id="MF_01039"/>
    </source>
</evidence>
<comment type="pathway">
    <text evidence="5 9">Carbohydrate degradation; glycolysis; pyruvate from D-glyceraldehyde 3-phosphate: step 3/5.</text>
</comment>
<evidence type="ECO:0000256" key="6">
    <source>
        <dbReference type="PIRSR" id="PIRSR613078-1"/>
    </source>
</evidence>
<geneLocation type="plasmid" evidence="11 13">
    <name>pBS3a</name>
</geneLocation>
<evidence type="ECO:0000256" key="8">
    <source>
        <dbReference type="PIRSR" id="PIRSR613078-3"/>
    </source>
</evidence>
<keyword evidence="2 5" id="KW-0312">Gluconeogenesis</keyword>
<dbReference type="AlphaFoldDB" id="A0A192TM70"/>
<gene>
    <name evidence="5" type="primary">gpmA</name>
    <name evidence="10" type="synonym">gpmA-2</name>
    <name evidence="10" type="ORF">AMC81_PD00162</name>
    <name evidence="11" type="ORF">HER27_022815</name>
</gene>
<dbReference type="SMR" id="A0A192TM70"/>
<keyword evidence="12" id="KW-1185">Reference proteome</keyword>
<proteinExistence type="inferred from homology"/>
<dbReference type="CDD" id="cd07067">
    <property type="entry name" value="HP_PGM_like"/>
    <property type="match status" value="1"/>
</dbReference>
<feature type="active site" description="Proton donor/acceptor" evidence="5 6">
    <location>
        <position position="87"/>
    </location>
</feature>
<dbReference type="UniPathway" id="UPA00109">
    <property type="reaction ID" value="UER00186"/>
</dbReference>
<dbReference type="KEGG" id="rpha:AMC79_PC00135"/>
<feature type="site" description="Transition state stabilizer" evidence="5 8">
    <location>
        <position position="157"/>
    </location>
</feature>
<feature type="binding site" evidence="5 7">
    <location>
        <begin position="21"/>
        <end position="22"/>
    </location>
    <ligand>
        <name>substrate</name>
    </ligand>
</feature>
<feature type="binding site" evidence="5 7">
    <location>
        <begin position="8"/>
        <end position="15"/>
    </location>
    <ligand>
        <name>substrate</name>
    </ligand>
</feature>
<dbReference type="HAMAP" id="MF_01039">
    <property type="entry name" value="PGAM_GpmA"/>
    <property type="match status" value="1"/>
</dbReference>
<accession>A0A192TM70</accession>
<evidence type="ECO:0000256" key="3">
    <source>
        <dbReference type="ARBA" id="ARBA00023152"/>
    </source>
</evidence>
<dbReference type="EC" id="5.4.2.11" evidence="5 9"/>
<name>A0A192TM70_9HYPH</name>
<geneLocation type="plasmid" evidence="10 12">
    <name>pRphaN671d</name>
</geneLocation>
<comment type="function">
    <text evidence="5 9">Catalyzes the interconversion of 2-phosphoglycerate and 3-phosphoglycerate.</text>
</comment>
<feature type="binding site" evidence="5 7">
    <location>
        <begin position="114"/>
        <end position="115"/>
    </location>
    <ligand>
        <name>substrate</name>
    </ligand>
</feature>
<comment type="subunit">
    <text evidence="5">Homodimer.</text>
</comment>
<dbReference type="PROSITE" id="PS00175">
    <property type="entry name" value="PG_MUTASE"/>
    <property type="match status" value="1"/>
</dbReference>
<dbReference type="RefSeq" id="WP_008534389.1">
    <property type="nucleotide sequence ID" value="NZ_CP013530.1"/>
</dbReference>
<dbReference type="EMBL" id="CP013572">
    <property type="protein sequence ID" value="ANL88018.1"/>
    <property type="molecule type" value="Genomic_DNA"/>
</dbReference>
<dbReference type="GO" id="GO:0004619">
    <property type="term" value="F:phosphoglycerate mutase activity"/>
    <property type="evidence" value="ECO:0007669"/>
    <property type="project" value="UniProtKB-UniRule"/>
</dbReference>
<reference evidence="11 13" key="2">
    <citation type="submission" date="2020-11" db="EMBL/GenBank/DDBJ databases">
        <title>Indigenous Rhizobia Nodulating Common beans in Western Kenya.</title>
        <authorList>
            <person name="Wekesa C.S."/>
            <person name="Oelmueller R."/>
            <person name="Furch A.C."/>
        </authorList>
    </citation>
    <scope>NUCLEOTIDE SEQUENCE [LARGE SCALE GENOMIC DNA]</scope>
    <source>
        <strain evidence="13">BS3</strain>
        <strain evidence="11">S3</strain>
        <plasmid evidence="11 13">pBS3a</plasmid>
    </source>
</reference>
<dbReference type="GO" id="GO:0006094">
    <property type="term" value="P:gluconeogenesis"/>
    <property type="evidence" value="ECO:0007669"/>
    <property type="project" value="UniProtKB-UniRule"/>
</dbReference>
<dbReference type="Proteomes" id="UP000540266">
    <property type="component" value="Plasmid pBS3a"/>
</dbReference>
<keyword evidence="3 5" id="KW-0324">Glycolysis</keyword>
<sequence>MSTLVIVRHGQSEGNARGEFTGTSDVPLTQEGWSESRRAGSLLANLGISFDIAFSSALLRTVDTCRAILNETNGDLLEPIRRTELNERDYGQLTGINKNVARERWGQDVVQVWRRSYSTPPPGGESIRDISARVLPFLISEVFPPLLRGKSVLVVAHGNTIRSLKQGIERLTIQDTLAIESPTAAPTVYRIASDLSIIEKTNVLVGTVC</sequence>
<feature type="active site" description="Tele-phosphohistidine intermediate" evidence="5 6">
    <location>
        <position position="9"/>
    </location>
</feature>
<dbReference type="InterPro" id="IPR005952">
    <property type="entry name" value="Phosphogly_mut1"/>
</dbReference>
<feature type="binding site" evidence="5 7">
    <location>
        <begin position="87"/>
        <end position="90"/>
    </location>
    <ligand>
        <name>substrate</name>
    </ligand>
</feature>
<evidence type="ECO:0000256" key="1">
    <source>
        <dbReference type="ARBA" id="ARBA00006717"/>
    </source>
</evidence>
<keyword evidence="11" id="KW-0614">Plasmid</keyword>
<dbReference type="InterPro" id="IPR029033">
    <property type="entry name" value="His_PPase_superfam"/>
</dbReference>
<evidence type="ECO:0000313" key="12">
    <source>
        <dbReference type="Proteomes" id="UP000078551"/>
    </source>
</evidence>
<dbReference type="Gene3D" id="3.40.50.1240">
    <property type="entry name" value="Phosphoglycerate mutase-like"/>
    <property type="match status" value="1"/>
</dbReference>
<dbReference type="Proteomes" id="UP000078551">
    <property type="component" value="Plasmid pRphaN671d"/>
</dbReference>